<dbReference type="Ensembl" id="ENSGWIT00000019232.1">
    <property type="protein sequence ID" value="ENSGWIP00000017428.1"/>
    <property type="gene ID" value="ENSGWIG00000009699.1"/>
</dbReference>
<dbReference type="Proteomes" id="UP000694680">
    <property type="component" value="Chromosome 15"/>
</dbReference>
<keyword evidence="6" id="KW-0530">Neurotransmitter biosynthesis</keyword>
<reference evidence="16" key="1">
    <citation type="submission" date="2020-06" db="EMBL/GenBank/DDBJ databases">
        <authorList>
            <consortium name="Wellcome Sanger Institute Data Sharing"/>
        </authorList>
    </citation>
    <scope>NUCLEOTIDE SEQUENCE [LARGE SCALE GENOMIC DNA]</scope>
</reference>
<dbReference type="InterPro" id="IPR052244">
    <property type="entry name" value="Choline_transporter"/>
</dbReference>
<evidence type="ECO:0000256" key="14">
    <source>
        <dbReference type="SAM" id="MobiDB-lite"/>
    </source>
</evidence>
<feature type="transmembrane region" description="Helical" evidence="15">
    <location>
        <begin position="127"/>
        <end position="150"/>
    </location>
</feature>
<keyword evidence="11" id="KW-0325">Glycoprotein</keyword>
<sequence>MAVNVPGTIAMACFYLLILGTGIWASFKSRKVQNKTAASKMEMALLGNRRIGLVLGTFTLTATWVGGGFIVGTTEMMYTPSMGLTWTLIMLSAYSMSFLIGGLVFVKPLRAMKGVTILDSFNESFGRIPAAGLSLAAILSDTVYLPATLIGLGGTMTVVLDLPFSVCMWISAAVAIIYTLMGGLYSVAYTDVIQLILIIVGLVICVPFVLTNPHCLNISDTLMNNTLHAPWIGSPSLKKTAIIIDDFLLMALGSQGSQCLHQRTLSASSLKTAKFMCVAAALVLFLFGIPLILLGAAVSSTGKGKINALVNWDTRTFSVLCPPSDWNMTSYGSPSPYERGEAAMVLPIALQYLTPPFVSIIGIGCIAAAAMSSTDSFLLSAASVFSTNIYKSVLRPQASDNEVMWVIRAVVVTVGVVGTALTTLKNSILVFWFIGAEVAYIIIFPQLLCSLFFSVSNAYGSISGFLLGVPLRLLSGDALLGLPVVLHFPGCTLEDGVYVQYAPVRTISMLCSFTVILLVSYVTSVLFNKNLLPEKLDIFKVKAKQSTYHLTAVDDATQPEDTEKQSRNSSVVEASKQEMNTTF</sequence>
<feature type="transmembrane region" description="Helical" evidence="15">
    <location>
        <begin position="273"/>
        <end position="298"/>
    </location>
</feature>
<evidence type="ECO:0000256" key="1">
    <source>
        <dbReference type="ARBA" id="ARBA00004141"/>
    </source>
</evidence>
<keyword evidence="4 15" id="KW-0812">Transmembrane</keyword>
<keyword evidence="7 15" id="KW-1133">Transmembrane helix</keyword>
<keyword evidence="5" id="KW-0769">Symport</keyword>
<feature type="transmembrane region" description="Helical" evidence="15">
    <location>
        <begin position="430"/>
        <end position="453"/>
    </location>
</feature>
<evidence type="ECO:0000256" key="3">
    <source>
        <dbReference type="ARBA" id="ARBA00022448"/>
    </source>
</evidence>
<protein>
    <submittedName>
        <fullName evidence="16">High-affinity choline transporter 1-like</fullName>
    </submittedName>
</protein>
<dbReference type="Pfam" id="PF00474">
    <property type="entry name" value="SSF"/>
    <property type="match status" value="2"/>
</dbReference>
<dbReference type="PANTHER" id="PTHR45897:SF5">
    <property type="entry name" value="HIGH AFFINITY CHOLINE TRANSPORTER 1"/>
    <property type="match status" value="1"/>
</dbReference>
<feature type="transmembrane region" description="Helical" evidence="15">
    <location>
        <begin position="192"/>
        <end position="210"/>
    </location>
</feature>
<evidence type="ECO:0000256" key="13">
    <source>
        <dbReference type="RuleBase" id="RU362091"/>
    </source>
</evidence>
<comment type="similarity">
    <text evidence="2 13">Belongs to the sodium:solute symporter (SSF) (TC 2.A.21) family.</text>
</comment>
<keyword evidence="12" id="KW-0739">Sodium transport</keyword>
<keyword evidence="9" id="KW-0406">Ion transport</keyword>
<evidence type="ECO:0000256" key="8">
    <source>
        <dbReference type="ARBA" id="ARBA00023053"/>
    </source>
</evidence>
<dbReference type="PROSITE" id="PS50283">
    <property type="entry name" value="NA_SOLUT_SYMP_3"/>
    <property type="match status" value="1"/>
</dbReference>
<comment type="subcellular location">
    <subcellularLocation>
        <location evidence="1">Membrane</location>
        <topology evidence="1">Multi-pass membrane protein</topology>
    </subcellularLocation>
</comment>
<evidence type="ECO:0000256" key="4">
    <source>
        <dbReference type="ARBA" id="ARBA00022692"/>
    </source>
</evidence>
<evidence type="ECO:0000256" key="6">
    <source>
        <dbReference type="ARBA" id="ARBA00022979"/>
    </source>
</evidence>
<evidence type="ECO:0000256" key="9">
    <source>
        <dbReference type="ARBA" id="ARBA00023065"/>
    </source>
</evidence>
<evidence type="ECO:0000313" key="16">
    <source>
        <dbReference type="Ensembl" id="ENSGWIP00000017428.1"/>
    </source>
</evidence>
<proteinExistence type="inferred from homology"/>
<feature type="transmembrane region" description="Helical" evidence="15">
    <location>
        <begin position="51"/>
        <end position="72"/>
    </location>
</feature>
<feature type="transmembrane region" description="Helical" evidence="15">
    <location>
        <begin position="349"/>
        <end position="370"/>
    </location>
</feature>
<organism evidence="16 17">
    <name type="scientific">Gouania willdenowi</name>
    <name type="common">Blunt-snouted clingfish</name>
    <name type="synonym">Lepadogaster willdenowi</name>
    <dbReference type="NCBI Taxonomy" id="441366"/>
    <lineage>
        <taxon>Eukaryota</taxon>
        <taxon>Metazoa</taxon>
        <taxon>Chordata</taxon>
        <taxon>Craniata</taxon>
        <taxon>Vertebrata</taxon>
        <taxon>Euteleostomi</taxon>
        <taxon>Actinopterygii</taxon>
        <taxon>Neopterygii</taxon>
        <taxon>Teleostei</taxon>
        <taxon>Neoteleostei</taxon>
        <taxon>Acanthomorphata</taxon>
        <taxon>Ovalentaria</taxon>
        <taxon>Blenniimorphae</taxon>
        <taxon>Blenniiformes</taxon>
        <taxon>Gobiesocoidei</taxon>
        <taxon>Gobiesocidae</taxon>
        <taxon>Gobiesocinae</taxon>
        <taxon>Gouania</taxon>
    </lineage>
</organism>
<keyword evidence="3" id="KW-0813">Transport</keyword>
<dbReference type="AlphaFoldDB" id="A0A8C5E812"/>
<dbReference type="GO" id="GO:0005307">
    <property type="term" value="F:choline:sodium symporter activity"/>
    <property type="evidence" value="ECO:0007669"/>
    <property type="project" value="TreeGrafter"/>
</dbReference>
<feature type="transmembrane region" description="Helical" evidence="15">
    <location>
        <begin position="405"/>
        <end position="424"/>
    </location>
</feature>
<feature type="transmembrane region" description="Helical" evidence="15">
    <location>
        <begin position="84"/>
        <end position="106"/>
    </location>
</feature>
<keyword evidence="17" id="KW-1185">Reference proteome</keyword>
<dbReference type="GO" id="GO:0005886">
    <property type="term" value="C:plasma membrane"/>
    <property type="evidence" value="ECO:0007669"/>
    <property type="project" value="TreeGrafter"/>
</dbReference>
<evidence type="ECO:0000256" key="15">
    <source>
        <dbReference type="SAM" id="Phobius"/>
    </source>
</evidence>
<reference evidence="16" key="2">
    <citation type="submission" date="2025-08" db="UniProtKB">
        <authorList>
            <consortium name="Ensembl"/>
        </authorList>
    </citation>
    <scope>IDENTIFICATION</scope>
</reference>
<reference evidence="16" key="3">
    <citation type="submission" date="2025-09" db="UniProtKB">
        <authorList>
            <consortium name="Ensembl"/>
        </authorList>
    </citation>
    <scope>IDENTIFICATION</scope>
</reference>
<evidence type="ECO:0000256" key="7">
    <source>
        <dbReference type="ARBA" id="ARBA00022989"/>
    </source>
</evidence>
<evidence type="ECO:0000256" key="5">
    <source>
        <dbReference type="ARBA" id="ARBA00022847"/>
    </source>
</evidence>
<dbReference type="InterPro" id="IPR038377">
    <property type="entry name" value="Na/Glc_symporter_sf"/>
</dbReference>
<evidence type="ECO:0000256" key="10">
    <source>
        <dbReference type="ARBA" id="ARBA00023136"/>
    </source>
</evidence>
<dbReference type="InterPro" id="IPR001734">
    <property type="entry name" value="Na/solute_symporter"/>
</dbReference>
<evidence type="ECO:0000256" key="11">
    <source>
        <dbReference type="ARBA" id="ARBA00023180"/>
    </source>
</evidence>
<feature type="region of interest" description="Disordered" evidence="14">
    <location>
        <begin position="553"/>
        <end position="583"/>
    </location>
</feature>
<dbReference type="CDD" id="cd11474">
    <property type="entry name" value="SLC5sbd_CHT"/>
    <property type="match status" value="1"/>
</dbReference>
<dbReference type="PANTHER" id="PTHR45897">
    <property type="entry name" value="HIGH-AFFINITY CHOLINE TRANSPORTER 1"/>
    <property type="match status" value="1"/>
</dbReference>
<feature type="compositionally biased region" description="Polar residues" evidence="14">
    <location>
        <begin position="567"/>
        <end position="583"/>
    </location>
</feature>
<evidence type="ECO:0000313" key="17">
    <source>
        <dbReference type="Proteomes" id="UP000694680"/>
    </source>
</evidence>
<evidence type="ECO:0000256" key="12">
    <source>
        <dbReference type="ARBA" id="ARBA00023201"/>
    </source>
</evidence>
<keyword evidence="8" id="KW-0915">Sodium</keyword>
<feature type="transmembrane region" description="Helical" evidence="15">
    <location>
        <begin position="506"/>
        <end position="527"/>
    </location>
</feature>
<feature type="transmembrane region" description="Helical" evidence="15">
    <location>
        <begin position="6"/>
        <end position="27"/>
    </location>
</feature>
<dbReference type="Gene3D" id="1.20.1730.10">
    <property type="entry name" value="Sodium/glucose cotransporter"/>
    <property type="match status" value="1"/>
</dbReference>
<feature type="transmembrane region" description="Helical" evidence="15">
    <location>
        <begin position="162"/>
        <end position="180"/>
    </location>
</feature>
<evidence type="ECO:0000256" key="2">
    <source>
        <dbReference type="ARBA" id="ARBA00006434"/>
    </source>
</evidence>
<keyword evidence="10 15" id="KW-0472">Membrane</keyword>
<dbReference type="GO" id="GO:0008292">
    <property type="term" value="P:acetylcholine biosynthetic process"/>
    <property type="evidence" value="ECO:0007669"/>
    <property type="project" value="TreeGrafter"/>
</dbReference>
<gene>
    <name evidence="16" type="primary">LOC114476684</name>
</gene>
<accession>A0A8C5E812</accession>
<name>A0A8C5E812_GOUWI</name>